<dbReference type="PANTHER" id="PTHR32089:SF112">
    <property type="entry name" value="LYSOZYME-LIKE PROTEIN-RELATED"/>
    <property type="match status" value="1"/>
</dbReference>
<dbReference type="EMBL" id="JAFBEB010000007">
    <property type="protein sequence ID" value="MBM7590819.1"/>
    <property type="molecule type" value="Genomic_DNA"/>
</dbReference>
<evidence type="ECO:0000256" key="1">
    <source>
        <dbReference type="ARBA" id="ARBA00004236"/>
    </source>
</evidence>
<keyword evidence="11" id="KW-1185">Reference proteome</keyword>
<protein>
    <submittedName>
        <fullName evidence="10">Methyl-accepting chemotaxis protein</fullName>
    </submittedName>
</protein>
<comment type="subcellular location">
    <subcellularLocation>
        <location evidence="1">Cell membrane</location>
    </subcellularLocation>
</comment>
<dbReference type="GO" id="GO:0005886">
    <property type="term" value="C:plasma membrane"/>
    <property type="evidence" value="ECO:0007669"/>
    <property type="project" value="UniProtKB-SubCell"/>
</dbReference>
<dbReference type="InterPro" id="IPR004090">
    <property type="entry name" value="Chemotax_Me-accpt_rcpt"/>
</dbReference>
<dbReference type="InterPro" id="IPR004089">
    <property type="entry name" value="MCPsignal_dom"/>
</dbReference>
<accession>A0A938Y1S0</accession>
<dbReference type="SMART" id="SM00283">
    <property type="entry name" value="MA"/>
    <property type="match status" value="1"/>
</dbReference>
<dbReference type="GO" id="GO:0004888">
    <property type="term" value="F:transmembrane signaling receptor activity"/>
    <property type="evidence" value="ECO:0007669"/>
    <property type="project" value="InterPro"/>
</dbReference>
<evidence type="ECO:0000256" key="7">
    <source>
        <dbReference type="SAM" id="Phobius"/>
    </source>
</evidence>
<organism evidence="10 11">
    <name type="scientific">Brevibacillus fulvus</name>
    <dbReference type="NCBI Taxonomy" id="1125967"/>
    <lineage>
        <taxon>Bacteria</taxon>
        <taxon>Bacillati</taxon>
        <taxon>Bacillota</taxon>
        <taxon>Bacilli</taxon>
        <taxon>Bacillales</taxon>
        <taxon>Paenibacillaceae</taxon>
        <taxon>Brevibacillus</taxon>
    </lineage>
</organism>
<dbReference type="Pfam" id="PF12729">
    <property type="entry name" value="4HB_MCP_1"/>
    <property type="match status" value="1"/>
</dbReference>
<dbReference type="Pfam" id="PF00672">
    <property type="entry name" value="HAMP"/>
    <property type="match status" value="1"/>
</dbReference>
<dbReference type="InterPro" id="IPR003660">
    <property type="entry name" value="HAMP_dom"/>
</dbReference>
<evidence type="ECO:0000256" key="4">
    <source>
        <dbReference type="ARBA" id="ARBA00023224"/>
    </source>
</evidence>
<reference evidence="10" key="1">
    <citation type="submission" date="2021-01" db="EMBL/GenBank/DDBJ databases">
        <title>Genomic Encyclopedia of Type Strains, Phase IV (KMG-IV): sequencing the most valuable type-strain genomes for metagenomic binning, comparative biology and taxonomic classification.</title>
        <authorList>
            <person name="Goeker M."/>
        </authorList>
    </citation>
    <scope>NUCLEOTIDE SEQUENCE</scope>
    <source>
        <strain evidence="10">DSM 25523</strain>
    </source>
</reference>
<comment type="similarity">
    <text evidence="5">Belongs to the methyl-accepting chemotaxis (MCP) protein family.</text>
</comment>
<evidence type="ECO:0000313" key="11">
    <source>
        <dbReference type="Proteomes" id="UP000717624"/>
    </source>
</evidence>
<evidence type="ECO:0000259" key="8">
    <source>
        <dbReference type="PROSITE" id="PS50111"/>
    </source>
</evidence>
<keyword evidence="3 7" id="KW-0472">Membrane</keyword>
<dbReference type="PROSITE" id="PS50111">
    <property type="entry name" value="CHEMOTAXIS_TRANSDUC_2"/>
    <property type="match status" value="1"/>
</dbReference>
<proteinExistence type="inferred from homology"/>
<gene>
    <name evidence="10" type="ORF">JOD01_002429</name>
</gene>
<dbReference type="CDD" id="cd06225">
    <property type="entry name" value="HAMP"/>
    <property type="match status" value="1"/>
</dbReference>
<dbReference type="AlphaFoldDB" id="A0A938Y1S0"/>
<keyword evidence="4 6" id="KW-0807">Transducer</keyword>
<dbReference type="Gene3D" id="1.10.287.950">
    <property type="entry name" value="Methyl-accepting chemotaxis protein"/>
    <property type="match status" value="1"/>
</dbReference>
<feature type="domain" description="HAMP" evidence="9">
    <location>
        <begin position="205"/>
        <end position="258"/>
    </location>
</feature>
<dbReference type="SUPFAM" id="SSF58104">
    <property type="entry name" value="Methyl-accepting chemotaxis protein (MCP) signaling domain"/>
    <property type="match status" value="1"/>
</dbReference>
<evidence type="ECO:0000256" key="3">
    <source>
        <dbReference type="ARBA" id="ARBA00023136"/>
    </source>
</evidence>
<dbReference type="GO" id="GO:0007165">
    <property type="term" value="P:signal transduction"/>
    <property type="evidence" value="ECO:0007669"/>
    <property type="project" value="UniProtKB-KW"/>
</dbReference>
<dbReference type="InterPro" id="IPR024478">
    <property type="entry name" value="HlyB_4HB_MCP"/>
</dbReference>
<dbReference type="Gene3D" id="6.10.340.10">
    <property type="match status" value="1"/>
</dbReference>
<keyword evidence="7" id="KW-0812">Transmembrane</keyword>
<evidence type="ECO:0000256" key="5">
    <source>
        <dbReference type="ARBA" id="ARBA00029447"/>
    </source>
</evidence>
<feature type="transmembrane region" description="Helical" evidence="7">
    <location>
        <begin position="183"/>
        <end position="203"/>
    </location>
</feature>
<dbReference type="Pfam" id="PF00015">
    <property type="entry name" value="MCPsignal"/>
    <property type="match status" value="1"/>
</dbReference>
<dbReference type="SMART" id="SM00304">
    <property type="entry name" value="HAMP"/>
    <property type="match status" value="1"/>
</dbReference>
<keyword evidence="7" id="KW-1133">Transmembrane helix</keyword>
<sequence length="563" mass="61416">MRTFSLRYKLLLGFAVIILILIAISSITYYNVDQTTDTYNDLLERRMKIQENMLGIQSSVNEQSSLFLEYLLMERQEYLTDFQAVQQKVLQLVEDTGKLVKRDVDKQSLAKIVELHQQYAEKSKNVIELQKQNQMAALVILSTEVVPLSDEIKDITAKMVEGQQTLITQEQTLVMSQVITMKLTIGLVTTLGAMIAIVIALALSKTITRPLRMVSRTLAQVAEGNLHAEIPQIRSKDELGQLTDSLRTMVTDLQAMIQEVKGASLQVAASSEQLTASAEQTTLVTQQIAATSQQIALGSDEQLKSFNEVAETIETLSNGITVIAGHTQDASQLSEQTAEQSNQGKFMVDAASQQMTEIQDSVQQSAQVVEQLGEYSKQIGGIVELISSIAGQTNLLALNAAIEAARAGEHGKGFAVVADEVRKLAEQSSESAKQITDVISVIQTNIDLAIQSMKQDTVKIALGVKQTAEAGEMFSTIQASISAVAGRFRELTDSMSRLDEATEKITKNMHHVQKLAVEGASSSQETSASTEEQLATVEEIASSAQALSTLAENLQNLLGKFRT</sequence>
<keyword evidence="2" id="KW-1003">Cell membrane</keyword>
<dbReference type="PROSITE" id="PS50885">
    <property type="entry name" value="HAMP"/>
    <property type="match status" value="1"/>
</dbReference>
<evidence type="ECO:0000313" key="10">
    <source>
        <dbReference type="EMBL" id="MBM7590819.1"/>
    </source>
</evidence>
<evidence type="ECO:0000259" key="9">
    <source>
        <dbReference type="PROSITE" id="PS50885"/>
    </source>
</evidence>
<comment type="caution">
    <text evidence="10">The sequence shown here is derived from an EMBL/GenBank/DDBJ whole genome shotgun (WGS) entry which is preliminary data.</text>
</comment>
<dbReference type="RefSeq" id="WP_204518562.1">
    <property type="nucleotide sequence ID" value="NZ_BAABIN010000016.1"/>
</dbReference>
<dbReference type="Proteomes" id="UP000717624">
    <property type="component" value="Unassembled WGS sequence"/>
</dbReference>
<name>A0A938Y1S0_9BACL</name>
<dbReference type="GO" id="GO:0006935">
    <property type="term" value="P:chemotaxis"/>
    <property type="evidence" value="ECO:0007669"/>
    <property type="project" value="InterPro"/>
</dbReference>
<feature type="domain" description="Methyl-accepting transducer" evidence="8">
    <location>
        <begin position="277"/>
        <end position="548"/>
    </location>
</feature>
<evidence type="ECO:0000256" key="2">
    <source>
        <dbReference type="ARBA" id="ARBA00022475"/>
    </source>
</evidence>
<dbReference type="PRINTS" id="PR00260">
    <property type="entry name" value="CHEMTRNSDUCR"/>
</dbReference>
<dbReference type="PANTHER" id="PTHR32089">
    <property type="entry name" value="METHYL-ACCEPTING CHEMOTAXIS PROTEIN MCPB"/>
    <property type="match status" value="1"/>
</dbReference>
<dbReference type="CDD" id="cd11386">
    <property type="entry name" value="MCP_signal"/>
    <property type="match status" value="1"/>
</dbReference>
<evidence type="ECO:0000256" key="6">
    <source>
        <dbReference type="PROSITE-ProRule" id="PRU00284"/>
    </source>
</evidence>